<evidence type="ECO:0000313" key="3">
    <source>
        <dbReference type="Proteomes" id="UP001180845"/>
    </source>
</evidence>
<dbReference type="Proteomes" id="UP001180845">
    <property type="component" value="Unassembled WGS sequence"/>
</dbReference>
<evidence type="ECO:0000259" key="1">
    <source>
        <dbReference type="PROSITE" id="PS50164"/>
    </source>
</evidence>
<dbReference type="CDD" id="cd00719">
    <property type="entry name" value="GIY-YIG_SF"/>
    <property type="match status" value="1"/>
</dbReference>
<feature type="domain" description="GIY-YIG" evidence="1">
    <location>
        <begin position="48"/>
        <end position="123"/>
    </location>
</feature>
<dbReference type="AlphaFoldDB" id="A0AAE3ZEP0"/>
<organism evidence="2 3">
    <name type="scientific">Haloactinomyces albus</name>
    <dbReference type="NCBI Taxonomy" id="1352928"/>
    <lineage>
        <taxon>Bacteria</taxon>
        <taxon>Bacillati</taxon>
        <taxon>Actinomycetota</taxon>
        <taxon>Actinomycetes</taxon>
        <taxon>Actinopolysporales</taxon>
        <taxon>Actinopolysporaceae</taxon>
        <taxon>Haloactinomyces</taxon>
    </lineage>
</organism>
<dbReference type="InterPro" id="IPR035901">
    <property type="entry name" value="GIY-YIG_endonuc_sf"/>
</dbReference>
<dbReference type="PROSITE" id="PS50164">
    <property type="entry name" value="GIY_YIG"/>
    <property type="match status" value="1"/>
</dbReference>
<evidence type="ECO:0000313" key="2">
    <source>
        <dbReference type="EMBL" id="MDR7302258.1"/>
    </source>
</evidence>
<proteinExistence type="predicted"/>
<name>A0AAE3ZEP0_9ACTN</name>
<gene>
    <name evidence="2" type="ORF">JOF55_002439</name>
</gene>
<dbReference type="InterPro" id="IPR000305">
    <property type="entry name" value="GIY-YIG_endonuc"/>
</dbReference>
<sequence length="283" mass="32029">MTEDHASKFPHGEFKLSITQAMADQLEAALNRLTPAALTTEYLKELEVRGGVYELYLRGERVYVGKASDDLPGRLSQHRRKVSGRAGIELADMGFKCLYVDEDLEAAAPERLLIKEYKKTGSAPWNTNGFGSKDPGVERDTTMVKAKHFDALYPADLDLTIQSLEPGLYPIKKYLQAVKDELPFNLRFPREKKPYIQEDGSQPSVEVPERALPARELIRMAIEALPEGWQATALPGYVILYREDRDYKSARVFWRKHGGETIELLGQNQLDLQGEVEEDSNEE</sequence>
<dbReference type="EMBL" id="JAVDXW010000001">
    <property type="protein sequence ID" value="MDR7302258.1"/>
    <property type="molecule type" value="Genomic_DNA"/>
</dbReference>
<keyword evidence="3" id="KW-1185">Reference proteome</keyword>
<dbReference type="InterPro" id="IPR018575">
    <property type="entry name" value="Restrct_endonuc_II_Eco29kI"/>
</dbReference>
<accession>A0AAE3ZEP0</accession>
<dbReference type="SUPFAM" id="SSF82771">
    <property type="entry name" value="GIY-YIG endonuclease"/>
    <property type="match status" value="1"/>
</dbReference>
<dbReference type="RefSeq" id="WP_310273635.1">
    <property type="nucleotide sequence ID" value="NZ_JAVDXW010000001.1"/>
</dbReference>
<protein>
    <recommendedName>
        <fullName evidence="1">GIY-YIG domain-containing protein</fullName>
    </recommendedName>
</protein>
<reference evidence="2" key="1">
    <citation type="submission" date="2023-07" db="EMBL/GenBank/DDBJ databases">
        <title>Sequencing the genomes of 1000 actinobacteria strains.</title>
        <authorList>
            <person name="Klenk H.-P."/>
        </authorList>
    </citation>
    <scope>NUCLEOTIDE SEQUENCE</scope>
    <source>
        <strain evidence="2">DSM 45977</strain>
    </source>
</reference>
<comment type="caution">
    <text evidence="2">The sequence shown here is derived from an EMBL/GenBank/DDBJ whole genome shotgun (WGS) entry which is preliminary data.</text>
</comment>
<dbReference type="Pfam" id="PF09517">
    <property type="entry name" value="RE_Eco29kI"/>
    <property type="match status" value="1"/>
</dbReference>